<dbReference type="Gene3D" id="1.10.10.10">
    <property type="entry name" value="Winged helix-like DNA-binding domain superfamily/Winged helix DNA-binding domain"/>
    <property type="match status" value="1"/>
</dbReference>
<dbReference type="InterPro" id="IPR036388">
    <property type="entry name" value="WH-like_DNA-bd_sf"/>
</dbReference>
<dbReference type="Pfam" id="PF00126">
    <property type="entry name" value="HTH_1"/>
    <property type="match status" value="1"/>
</dbReference>
<evidence type="ECO:0000256" key="5">
    <source>
        <dbReference type="ARBA" id="ARBA00039279"/>
    </source>
</evidence>
<dbReference type="InterPro" id="IPR036390">
    <property type="entry name" value="WH_DNA-bd_sf"/>
</dbReference>
<organism evidence="8 9">
    <name type="scientific">Methylobacterium isbiliense</name>
    <dbReference type="NCBI Taxonomy" id="315478"/>
    <lineage>
        <taxon>Bacteria</taxon>
        <taxon>Pseudomonadati</taxon>
        <taxon>Pseudomonadota</taxon>
        <taxon>Alphaproteobacteria</taxon>
        <taxon>Hyphomicrobiales</taxon>
        <taxon>Methylobacteriaceae</taxon>
        <taxon>Methylobacterium</taxon>
    </lineage>
</organism>
<evidence type="ECO:0000259" key="7">
    <source>
        <dbReference type="PROSITE" id="PS50931"/>
    </source>
</evidence>
<evidence type="ECO:0000313" key="8">
    <source>
        <dbReference type="EMBL" id="GJE03641.1"/>
    </source>
</evidence>
<reference evidence="8" key="1">
    <citation type="journal article" date="2021" name="Front. Microbiol.">
        <title>Comprehensive Comparative Genomics and Phenotyping of Methylobacterium Species.</title>
        <authorList>
            <person name="Alessa O."/>
            <person name="Ogura Y."/>
            <person name="Fujitani Y."/>
            <person name="Takami H."/>
            <person name="Hayashi T."/>
            <person name="Sahin N."/>
            <person name="Tani A."/>
        </authorList>
    </citation>
    <scope>NUCLEOTIDE SEQUENCE</scope>
    <source>
        <strain evidence="8">DSM 17168</strain>
    </source>
</reference>
<dbReference type="RefSeq" id="WP_238241018.1">
    <property type="nucleotide sequence ID" value="NZ_BPQQ01000086.1"/>
</dbReference>
<dbReference type="InterPro" id="IPR005119">
    <property type="entry name" value="LysR_subst-bd"/>
</dbReference>
<gene>
    <name evidence="8" type="primary">cmpR_3</name>
    <name evidence="8" type="ORF">GMJLKIPL_5598</name>
</gene>
<keyword evidence="3" id="KW-0238">DNA-binding</keyword>
<comment type="caution">
    <text evidence="8">The sequence shown here is derived from an EMBL/GenBank/DDBJ whole genome shotgun (WGS) entry which is preliminary data.</text>
</comment>
<dbReference type="Proteomes" id="UP001055153">
    <property type="component" value="Unassembled WGS sequence"/>
</dbReference>
<dbReference type="SUPFAM" id="SSF46785">
    <property type="entry name" value="Winged helix' DNA-binding domain"/>
    <property type="match status" value="1"/>
</dbReference>
<dbReference type="SUPFAM" id="SSF53850">
    <property type="entry name" value="Periplasmic binding protein-like II"/>
    <property type="match status" value="1"/>
</dbReference>
<dbReference type="InterPro" id="IPR000847">
    <property type="entry name" value="LysR_HTH_N"/>
</dbReference>
<keyword evidence="2" id="KW-0805">Transcription regulation</keyword>
<sequence>MIHEQAISLKQLRALAAIVEAGNLSSAASLLNVTAPAVSTQLRTLEANLGAPLLERGPDGKTLLTAPGREVLVAAKQIDMVLTSCVHKISAILSGHEGLVVLGAVSTAKYFAPHLIAQLRSQVPRIKIAFPIGNRGEILAALESRQIELAIMGRPPRQPEVDADVLGDHPHVLIAPPKHPLVGRCEISSNELKSNIFLTREKGSGTRALMERFLDRIEIESDFESIEFGSNETIKQAVMAGLGIAIISAHTVQAELATGRLAVLAFPGLPVIRQWFLVHRRDSPLTPAANRVRDVILSMQGSFLPHAPT</sequence>
<evidence type="ECO:0000256" key="6">
    <source>
        <dbReference type="ARBA" id="ARBA00043141"/>
    </source>
</evidence>
<comment type="similarity">
    <text evidence="1">Belongs to the LysR transcriptional regulatory family.</text>
</comment>
<evidence type="ECO:0000256" key="1">
    <source>
        <dbReference type="ARBA" id="ARBA00009437"/>
    </source>
</evidence>
<dbReference type="PANTHER" id="PTHR30126:SF5">
    <property type="entry name" value="HTH-TYPE TRANSCRIPTIONAL ACTIVATOR CMPR"/>
    <property type="match status" value="1"/>
</dbReference>
<protein>
    <recommendedName>
        <fullName evidence="5">HTH-type transcriptional regulator CbbR</fullName>
    </recommendedName>
    <alternativeName>
        <fullName evidence="6">RuBisCO operon transcriptional regulator</fullName>
    </alternativeName>
</protein>
<accession>A0ABQ4SKB0</accession>
<keyword evidence="9" id="KW-1185">Reference proteome</keyword>
<evidence type="ECO:0000256" key="3">
    <source>
        <dbReference type="ARBA" id="ARBA00023125"/>
    </source>
</evidence>
<evidence type="ECO:0000256" key="4">
    <source>
        <dbReference type="ARBA" id="ARBA00023163"/>
    </source>
</evidence>
<name>A0ABQ4SKB0_9HYPH</name>
<dbReference type="Pfam" id="PF03466">
    <property type="entry name" value="LysR_substrate"/>
    <property type="match status" value="1"/>
</dbReference>
<proteinExistence type="inferred from homology"/>
<dbReference type="PANTHER" id="PTHR30126">
    <property type="entry name" value="HTH-TYPE TRANSCRIPTIONAL REGULATOR"/>
    <property type="match status" value="1"/>
</dbReference>
<keyword evidence="4" id="KW-0804">Transcription</keyword>
<feature type="domain" description="HTH lysR-type" evidence="7">
    <location>
        <begin position="7"/>
        <end position="64"/>
    </location>
</feature>
<reference evidence="8" key="2">
    <citation type="submission" date="2021-08" db="EMBL/GenBank/DDBJ databases">
        <authorList>
            <person name="Tani A."/>
            <person name="Ola A."/>
            <person name="Ogura Y."/>
            <person name="Katsura K."/>
            <person name="Hayashi T."/>
        </authorList>
    </citation>
    <scope>NUCLEOTIDE SEQUENCE</scope>
    <source>
        <strain evidence="8">DSM 17168</strain>
    </source>
</reference>
<dbReference type="PRINTS" id="PR00039">
    <property type="entry name" value="HTHLYSR"/>
</dbReference>
<evidence type="ECO:0000313" key="9">
    <source>
        <dbReference type="Proteomes" id="UP001055153"/>
    </source>
</evidence>
<dbReference type="Gene3D" id="3.40.190.10">
    <property type="entry name" value="Periplasmic binding protein-like II"/>
    <property type="match status" value="2"/>
</dbReference>
<dbReference type="EMBL" id="BPQQ01000086">
    <property type="protein sequence ID" value="GJE03641.1"/>
    <property type="molecule type" value="Genomic_DNA"/>
</dbReference>
<dbReference type="PROSITE" id="PS50931">
    <property type="entry name" value="HTH_LYSR"/>
    <property type="match status" value="1"/>
</dbReference>
<evidence type="ECO:0000256" key="2">
    <source>
        <dbReference type="ARBA" id="ARBA00023015"/>
    </source>
</evidence>